<dbReference type="PANTHER" id="PTHR47260">
    <property type="entry name" value="UPF0644 PROTEIN PB2B4.06"/>
    <property type="match status" value="1"/>
</dbReference>
<evidence type="ECO:0000259" key="1">
    <source>
        <dbReference type="Pfam" id="PF03061"/>
    </source>
</evidence>
<evidence type="ECO:0000313" key="3">
    <source>
        <dbReference type="Proteomes" id="UP000199452"/>
    </source>
</evidence>
<dbReference type="AlphaFoldDB" id="A0A1G6QB77"/>
<dbReference type="Proteomes" id="UP000199452">
    <property type="component" value="Unassembled WGS sequence"/>
</dbReference>
<dbReference type="Gene3D" id="3.10.129.10">
    <property type="entry name" value="Hotdog Thioesterase"/>
    <property type="match status" value="1"/>
</dbReference>
<organism evidence="2 3">
    <name type="scientific">Williamwhitmania taraxaci</name>
    <dbReference type="NCBI Taxonomy" id="1640674"/>
    <lineage>
        <taxon>Bacteria</taxon>
        <taxon>Pseudomonadati</taxon>
        <taxon>Bacteroidota</taxon>
        <taxon>Bacteroidia</taxon>
        <taxon>Bacteroidales</taxon>
        <taxon>Williamwhitmaniaceae</taxon>
        <taxon>Williamwhitmania</taxon>
    </lineage>
</organism>
<accession>A0A1G6QB77</accession>
<dbReference type="InterPro" id="IPR006683">
    <property type="entry name" value="Thioestr_dom"/>
</dbReference>
<dbReference type="RefSeq" id="WP_092439896.1">
    <property type="nucleotide sequence ID" value="NZ_FMYP01000059.1"/>
</dbReference>
<dbReference type="InterPro" id="IPR029069">
    <property type="entry name" value="HotDog_dom_sf"/>
</dbReference>
<proteinExistence type="predicted"/>
<dbReference type="OrthoDB" id="9792301at2"/>
<dbReference type="GO" id="GO:0016790">
    <property type="term" value="F:thiolester hydrolase activity"/>
    <property type="evidence" value="ECO:0007669"/>
    <property type="project" value="UniProtKB-ARBA"/>
</dbReference>
<dbReference type="EMBL" id="FMYP01000059">
    <property type="protein sequence ID" value="SDC88907.1"/>
    <property type="molecule type" value="Genomic_DNA"/>
</dbReference>
<dbReference type="InterPro" id="IPR052061">
    <property type="entry name" value="PTE-AB_protein"/>
</dbReference>
<feature type="domain" description="Thioesterase" evidence="1">
    <location>
        <begin position="55"/>
        <end position="130"/>
    </location>
</feature>
<dbReference type="CDD" id="cd03443">
    <property type="entry name" value="PaaI_thioesterase"/>
    <property type="match status" value="1"/>
</dbReference>
<dbReference type="SUPFAM" id="SSF54637">
    <property type="entry name" value="Thioesterase/thiol ester dehydrase-isomerase"/>
    <property type="match status" value="1"/>
</dbReference>
<name>A0A1G6QB77_9BACT</name>
<reference evidence="2 3" key="1">
    <citation type="submission" date="2016-09" db="EMBL/GenBank/DDBJ databases">
        <authorList>
            <person name="Capua I."/>
            <person name="De Benedictis P."/>
            <person name="Joannis T."/>
            <person name="Lombin L.H."/>
            <person name="Cattoli G."/>
        </authorList>
    </citation>
    <scope>NUCLEOTIDE SEQUENCE [LARGE SCALE GENOMIC DNA]</scope>
    <source>
        <strain evidence="2 3">A7P-90m</strain>
    </source>
</reference>
<protein>
    <submittedName>
        <fullName evidence="2">Uncharacterized domain 1-containing protein</fullName>
    </submittedName>
</protein>
<sequence>MKKIRNPFTESYGSDANCFGCSPNNKCGLNLEFYEQDEEMIAFWKPQKTFEGYLNVLHGGIQATLLDEIASWVVYVKCQTSGVTANLTVAYKKPVFIDGGDIKLKARIIERNKRLVTIKAELYNGNEELCSEAEIRYFLFPQQIAKEKYYYPGVEAFYIN</sequence>
<keyword evidence="3" id="KW-1185">Reference proteome</keyword>
<dbReference type="STRING" id="1640674.SAMN05216323_10597"/>
<dbReference type="PANTHER" id="PTHR47260:SF3">
    <property type="entry name" value="THIOESTERASE FAMILY PROTEIN (AFU_ORTHOLOGUE AFUA_7G03960)"/>
    <property type="match status" value="1"/>
</dbReference>
<gene>
    <name evidence="2" type="ORF">SAMN05216323_10597</name>
</gene>
<dbReference type="Pfam" id="PF03061">
    <property type="entry name" value="4HBT"/>
    <property type="match status" value="1"/>
</dbReference>
<evidence type="ECO:0000313" key="2">
    <source>
        <dbReference type="EMBL" id="SDC88907.1"/>
    </source>
</evidence>